<proteinExistence type="predicted"/>
<organism evidence="1 2">
    <name type="scientific">Arthrobotrys flagrans</name>
    <name type="common">Nematode-trapping fungus</name>
    <name type="synonym">Trichothecium flagrans</name>
    <dbReference type="NCBI Taxonomy" id="97331"/>
    <lineage>
        <taxon>Eukaryota</taxon>
        <taxon>Fungi</taxon>
        <taxon>Dikarya</taxon>
        <taxon>Ascomycota</taxon>
        <taxon>Pezizomycotina</taxon>
        <taxon>Orbiliomycetes</taxon>
        <taxon>Orbiliales</taxon>
        <taxon>Orbiliaceae</taxon>
        <taxon>Arthrobotrys</taxon>
    </lineage>
</organism>
<dbReference type="OrthoDB" id="5346581at2759"/>
<name>A0A436ZT86_ARTFL</name>
<dbReference type="AlphaFoldDB" id="A0A436ZT86"/>
<keyword evidence="2" id="KW-1185">Reference proteome</keyword>
<sequence length="307" mass="34441">MSTEVVETSIPQGSEYHYYRSKDRKPLSSLPAEDVESITVAIKKILKSVEAQKTLPILIDGEGSLDERSWETSLAQPPEISSSTLMKYSKEVDKYDWKELPVNSKILEEYTSAPANSSYKKHRLLEIILTAVHHLAIDLYSVHHPPPKINTADLLPPPPYPVIAHTQYYASKPWKGIYDLKAIGFWAEAQLFGGVVYFDRSHVPTSAEETGSYDGVWLHGLPNTYTDSLWKVPDEVVAATIDEASLPFDIENAKHPPLLTLQEGQEKHSIFREPHLANRGTYTGDGGEDVGMTAEEYEEWTKSRTTA</sequence>
<dbReference type="GeneID" id="93592113"/>
<dbReference type="EMBL" id="SAEB01000012">
    <property type="protein sequence ID" value="RVD81956.1"/>
    <property type="molecule type" value="Genomic_DNA"/>
</dbReference>
<evidence type="ECO:0000313" key="2">
    <source>
        <dbReference type="Proteomes" id="UP000283090"/>
    </source>
</evidence>
<comment type="caution">
    <text evidence="1">The sequence shown here is derived from an EMBL/GenBank/DDBJ whole genome shotgun (WGS) entry which is preliminary data.</text>
</comment>
<evidence type="ECO:0000313" key="1">
    <source>
        <dbReference type="EMBL" id="RVD81956.1"/>
    </source>
</evidence>
<accession>A0A436ZT86</accession>
<dbReference type="VEuPathDB" id="FungiDB:DFL_009802"/>
<reference evidence="1 2" key="1">
    <citation type="submission" date="2019-01" db="EMBL/GenBank/DDBJ databases">
        <title>Intercellular communication is required for trap formation in the nematode-trapping fungus Duddingtonia flagrans.</title>
        <authorList>
            <person name="Youssar L."/>
            <person name="Wernet V."/>
            <person name="Hensel N."/>
            <person name="Hildebrandt H.-G."/>
            <person name="Fischer R."/>
        </authorList>
    </citation>
    <scope>NUCLEOTIDE SEQUENCE [LARGE SCALE GENOMIC DNA]</scope>
    <source>
        <strain evidence="1 2">CBS H-5679</strain>
    </source>
</reference>
<gene>
    <name evidence="1" type="ORF">DFL_009802</name>
</gene>
<protein>
    <submittedName>
        <fullName evidence="1">Uncharacterized protein</fullName>
    </submittedName>
</protein>
<dbReference type="RefSeq" id="XP_067487500.1">
    <property type="nucleotide sequence ID" value="XM_067639743.1"/>
</dbReference>
<dbReference type="Proteomes" id="UP000283090">
    <property type="component" value="Unassembled WGS sequence"/>
</dbReference>